<reference evidence="3" key="2">
    <citation type="submission" date="2020-05" db="UniProtKB">
        <authorList>
            <consortium name="EnsemblMetazoa"/>
        </authorList>
    </citation>
    <scope>IDENTIFICATION</scope>
</reference>
<gene>
    <name evidence="2" type="ORF">ZHAS_00015399</name>
</gene>
<dbReference type="EMBL" id="ATLV01022314">
    <property type="status" value="NOT_ANNOTATED_CDS"/>
    <property type="molecule type" value="Genomic_DNA"/>
</dbReference>
<reference evidence="2 4" key="1">
    <citation type="journal article" date="2014" name="BMC Genomics">
        <title>Genome sequence of Anopheles sinensis provides insight into genetics basis of mosquito competence for malaria parasites.</title>
        <authorList>
            <person name="Zhou D."/>
            <person name="Zhang D."/>
            <person name="Ding G."/>
            <person name="Shi L."/>
            <person name="Hou Q."/>
            <person name="Ye Y."/>
            <person name="Xu Y."/>
            <person name="Zhou H."/>
            <person name="Xiong C."/>
            <person name="Li S."/>
            <person name="Yu J."/>
            <person name="Hong S."/>
            <person name="Yu X."/>
            <person name="Zou P."/>
            <person name="Chen C."/>
            <person name="Chang X."/>
            <person name="Wang W."/>
            <person name="Lv Y."/>
            <person name="Sun Y."/>
            <person name="Ma L."/>
            <person name="Shen B."/>
            <person name="Zhu C."/>
        </authorList>
    </citation>
    <scope>NUCLEOTIDE SEQUENCE [LARGE SCALE GENOMIC DNA]</scope>
</reference>
<dbReference type="EnsemblMetazoa" id="ASIC015399-RA">
    <property type="protein sequence ID" value="ASIC015399-PA"/>
    <property type="gene ID" value="ASIC015399"/>
</dbReference>
<dbReference type="Proteomes" id="UP000030765">
    <property type="component" value="Unassembled WGS sequence"/>
</dbReference>
<evidence type="ECO:0000313" key="2">
    <source>
        <dbReference type="EMBL" id="KFB47452.1"/>
    </source>
</evidence>
<dbReference type="AlphaFoldDB" id="A0A084WB58"/>
<sequence length="83" mass="8982">MAKGAKRKTKWVSLSLANTTTSVATGSDSEQQPHHHPSHHHYGAGAGVEDPPTRTHMFPGTEKLFLARSTTRVRGPLRGARQG</sequence>
<evidence type="ECO:0000256" key="1">
    <source>
        <dbReference type="SAM" id="MobiDB-lite"/>
    </source>
</evidence>
<accession>A0A084WB58</accession>
<dbReference type="EMBL" id="KE525331">
    <property type="protein sequence ID" value="KFB47452.1"/>
    <property type="molecule type" value="Genomic_DNA"/>
</dbReference>
<name>A0A084WB58_ANOSI</name>
<evidence type="ECO:0000313" key="3">
    <source>
        <dbReference type="EnsemblMetazoa" id="ASIC015399-PA"/>
    </source>
</evidence>
<organism evidence="2">
    <name type="scientific">Anopheles sinensis</name>
    <name type="common">Mosquito</name>
    <dbReference type="NCBI Taxonomy" id="74873"/>
    <lineage>
        <taxon>Eukaryota</taxon>
        <taxon>Metazoa</taxon>
        <taxon>Ecdysozoa</taxon>
        <taxon>Arthropoda</taxon>
        <taxon>Hexapoda</taxon>
        <taxon>Insecta</taxon>
        <taxon>Pterygota</taxon>
        <taxon>Neoptera</taxon>
        <taxon>Endopterygota</taxon>
        <taxon>Diptera</taxon>
        <taxon>Nematocera</taxon>
        <taxon>Culicoidea</taxon>
        <taxon>Culicidae</taxon>
        <taxon>Anophelinae</taxon>
        <taxon>Anopheles</taxon>
    </lineage>
</organism>
<feature type="region of interest" description="Disordered" evidence="1">
    <location>
        <begin position="22"/>
        <end position="55"/>
    </location>
</feature>
<evidence type="ECO:0000313" key="4">
    <source>
        <dbReference type="Proteomes" id="UP000030765"/>
    </source>
</evidence>
<keyword evidence="4" id="KW-1185">Reference proteome</keyword>
<protein>
    <submittedName>
        <fullName evidence="2">AGAP012234-PA-like protein</fullName>
    </submittedName>
</protein>
<proteinExistence type="predicted"/>
<dbReference type="VEuPathDB" id="VectorBase:ASIC015399"/>